<proteinExistence type="predicted"/>
<keyword evidence="1" id="KW-0812">Transmembrane</keyword>
<sequence>MLLRYLLTIFNVAVVASLLLIFGLAFLFYRYGQDLPDYKQLV</sequence>
<keyword evidence="1" id="KW-0472">Membrane</keyword>
<feature type="transmembrane region" description="Helical" evidence="1">
    <location>
        <begin position="6"/>
        <end position="29"/>
    </location>
</feature>
<dbReference type="EMBL" id="UINC01182277">
    <property type="protein sequence ID" value="SVD92401.1"/>
    <property type="molecule type" value="Genomic_DNA"/>
</dbReference>
<gene>
    <name evidence="2" type="ORF">METZ01_LOCUS445255</name>
</gene>
<name>A0A382ZA80_9ZZZZ</name>
<evidence type="ECO:0000256" key="1">
    <source>
        <dbReference type="SAM" id="Phobius"/>
    </source>
</evidence>
<feature type="non-terminal residue" evidence="2">
    <location>
        <position position="42"/>
    </location>
</feature>
<protein>
    <submittedName>
        <fullName evidence="2">Uncharacterized protein</fullName>
    </submittedName>
</protein>
<dbReference type="AlphaFoldDB" id="A0A382ZA80"/>
<keyword evidence="1" id="KW-1133">Transmembrane helix</keyword>
<evidence type="ECO:0000313" key="2">
    <source>
        <dbReference type="EMBL" id="SVD92401.1"/>
    </source>
</evidence>
<organism evidence="2">
    <name type="scientific">marine metagenome</name>
    <dbReference type="NCBI Taxonomy" id="408172"/>
    <lineage>
        <taxon>unclassified sequences</taxon>
        <taxon>metagenomes</taxon>
        <taxon>ecological metagenomes</taxon>
    </lineage>
</organism>
<reference evidence="2" key="1">
    <citation type="submission" date="2018-05" db="EMBL/GenBank/DDBJ databases">
        <authorList>
            <person name="Lanie J.A."/>
            <person name="Ng W.-L."/>
            <person name="Kazmierczak K.M."/>
            <person name="Andrzejewski T.M."/>
            <person name="Davidsen T.M."/>
            <person name="Wayne K.J."/>
            <person name="Tettelin H."/>
            <person name="Glass J.I."/>
            <person name="Rusch D."/>
            <person name="Podicherti R."/>
            <person name="Tsui H.-C.T."/>
            <person name="Winkler M.E."/>
        </authorList>
    </citation>
    <scope>NUCLEOTIDE SEQUENCE</scope>
</reference>
<accession>A0A382ZA80</accession>